<protein>
    <recommendedName>
        <fullName evidence="3">HD domain-containing protein</fullName>
    </recommendedName>
</protein>
<dbReference type="PANTHER" id="PTHR35569">
    <property type="entry name" value="CYANAMIDE HYDRATASE DDI2-RELATED"/>
    <property type="match status" value="1"/>
</dbReference>
<gene>
    <name evidence="1" type="ORF">RhiXN_07460</name>
</gene>
<dbReference type="PANTHER" id="PTHR35569:SF1">
    <property type="entry name" value="CYANAMIDE HYDRATASE DDI2-RELATED"/>
    <property type="match status" value="1"/>
</dbReference>
<organism evidence="1 2">
    <name type="scientific">Rhizoctonia solani</name>
    <dbReference type="NCBI Taxonomy" id="456999"/>
    <lineage>
        <taxon>Eukaryota</taxon>
        <taxon>Fungi</taxon>
        <taxon>Dikarya</taxon>
        <taxon>Basidiomycota</taxon>
        <taxon>Agaricomycotina</taxon>
        <taxon>Agaricomycetes</taxon>
        <taxon>Cantharellales</taxon>
        <taxon>Ceratobasidiaceae</taxon>
        <taxon>Rhizoctonia</taxon>
    </lineage>
</organism>
<dbReference type="RefSeq" id="XP_043185748.1">
    <property type="nucleotide sequence ID" value="XM_043327276.1"/>
</dbReference>
<dbReference type="GeneID" id="67029739"/>
<dbReference type="AlphaFoldDB" id="A0A8H8T0K9"/>
<evidence type="ECO:0000313" key="1">
    <source>
        <dbReference type="EMBL" id="QRW25511.1"/>
    </source>
</evidence>
<evidence type="ECO:0008006" key="3">
    <source>
        <dbReference type="Google" id="ProtNLM"/>
    </source>
</evidence>
<sequence>MARSLQREFVDSSVERSLNDLLAQLPSNRHPRPISILEIKVPDTAWAESVARWTKDILTPGLYGHSRRSFFYASALLDPELGKLHETDSVWSRVYLYEVFDTAGMFSPEVVTNAKRLGLEENMWLAAMLHDVTLVPEVQDDLANQLSFQIQGGILAHEYLSCPQPQLTLNTLHWGTNSKNRSTPATPLSKYQIGEVVESIVLHTDTMQPGRLNLCAQATHLGIMLDALGGGPPADILRLWHPDTILNGAKEWPRAKENESLVEPLVRELEMKPGCQTTTGARAFPLLELMRSNPYFEMK</sequence>
<dbReference type="KEGG" id="rsx:RhiXN_07460"/>
<proteinExistence type="predicted"/>
<dbReference type="Proteomes" id="UP000650533">
    <property type="component" value="Chromosome 13"/>
</dbReference>
<reference evidence="1" key="1">
    <citation type="submission" date="2020-05" db="EMBL/GenBank/DDBJ databases">
        <title>Evolutionary and genomic comparisons of hybrid uninucleate and nonhybrid Rhizoctonia fungi.</title>
        <authorList>
            <person name="Li C."/>
            <person name="Chen X."/>
        </authorList>
    </citation>
    <scope>NUCLEOTIDE SEQUENCE</scope>
    <source>
        <strain evidence="1">AG-1 IA</strain>
    </source>
</reference>
<evidence type="ECO:0000313" key="2">
    <source>
        <dbReference type="Proteomes" id="UP000650533"/>
    </source>
</evidence>
<accession>A0A8H8T0K9</accession>
<dbReference type="EMBL" id="CP059670">
    <property type="protein sequence ID" value="QRW25511.1"/>
    <property type="molecule type" value="Genomic_DNA"/>
</dbReference>
<name>A0A8H8T0K9_9AGAM</name>